<reference evidence="2" key="2">
    <citation type="submission" date="2020-05" db="UniProtKB">
        <authorList>
            <consortium name="EnsemblMetazoa"/>
        </authorList>
    </citation>
    <scope>IDENTIFICATION</scope>
    <source>
        <strain evidence="2">FAR1</strain>
    </source>
</reference>
<evidence type="ECO:0000313" key="2">
    <source>
        <dbReference type="EnsemblMetazoa" id="AFAF015386-PA"/>
    </source>
</evidence>
<reference evidence="3" key="1">
    <citation type="submission" date="2014-01" db="EMBL/GenBank/DDBJ databases">
        <title>The Genome Sequence of Anopheles farauti FAR1 (V2).</title>
        <authorList>
            <consortium name="The Broad Institute Genomics Platform"/>
            <person name="Neafsey D.E."/>
            <person name="Besansky N."/>
            <person name="Howell P."/>
            <person name="Walton C."/>
            <person name="Young S.K."/>
            <person name="Zeng Q."/>
            <person name="Gargeya S."/>
            <person name="Fitzgerald M."/>
            <person name="Haas B."/>
            <person name="Abouelleil A."/>
            <person name="Allen A.W."/>
            <person name="Alvarado L."/>
            <person name="Arachchi H.M."/>
            <person name="Berlin A.M."/>
            <person name="Chapman S.B."/>
            <person name="Gainer-Dewar J."/>
            <person name="Goldberg J."/>
            <person name="Griggs A."/>
            <person name="Gujja S."/>
            <person name="Hansen M."/>
            <person name="Howarth C."/>
            <person name="Imamovic A."/>
            <person name="Ireland A."/>
            <person name="Larimer J."/>
            <person name="McCowan C."/>
            <person name="Murphy C."/>
            <person name="Pearson M."/>
            <person name="Poon T.W."/>
            <person name="Priest M."/>
            <person name="Roberts A."/>
            <person name="Saif S."/>
            <person name="Shea T."/>
            <person name="Sisk P."/>
            <person name="Sykes S."/>
            <person name="Wortman J."/>
            <person name="Nusbaum C."/>
            <person name="Birren B."/>
        </authorList>
    </citation>
    <scope>NUCLEOTIDE SEQUENCE [LARGE SCALE GENOMIC DNA]</scope>
    <source>
        <strain evidence="3">FAR1</strain>
    </source>
</reference>
<organism evidence="2 3">
    <name type="scientific">Anopheles farauti</name>
    <dbReference type="NCBI Taxonomy" id="69004"/>
    <lineage>
        <taxon>Eukaryota</taxon>
        <taxon>Metazoa</taxon>
        <taxon>Ecdysozoa</taxon>
        <taxon>Arthropoda</taxon>
        <taxon>Hexapoda</taxon>
        <taxon>Insecta</taxon>
        <taxon>Pterygota</taxon>
        <taxon>Neoptera</taxon>
        <taxon>Endopterygota</taxon>
        <taxon>Diptera</taxon>
        <taxon>Nematocera</taxon>
        <taxon>Culicoidea</taxon>
        <taxon>Culicidae</taxon>
        <taxon>Anophelinae</taxon>
        <taxon>Anopheles</taxon>
    </lineage>
</organism>
<keyword evidence="3" id="KW-1185">Reference proteome</keyword>
<dbReference type="Proteomes" id="UP000075886">
    <property type="component" value="Unassembled WGS sequence"/>
</dbReference>
<dbReference type="VEuPathDB" id="VectorBase:AFAF015386"/>
<proteinExistence type="predicted"/>
<feature type="compositionally biased region" description="Pro residues" evidence="1">
    <location>
        <begin position="13"/>
        <end position="26"/>
    </location>
</feature>
<dbReference type="EnsemblMetazoa" id="AFAF015386-RA">
    <property type="protein sequence ID" value="AFAF015386-PA"/>
    <property type="gene ID" value="AFAF015386"/>
</dbReference>
<feature type="region of interest" description="Disordered" evidence="1">
    <location>
        <begin position="1"/>
        <end position="44"/>
    </location>
</feature>
<sequence>MASTAQETASAPAPTPVMGYPPPPVPAIGRNPAKPTRGRKAPVRAASIEYDTENSLPGGDALQAQENLAPTATANAAALLQPYTLSQDSPFLPPTCSTQVHTVSPSAYERETVPLQERNSQPQDPLRLSGMGNTIPAFQQRNFWTSAESSQIESVEPVAVVKSEPHSQPNMDVSGYTEDVELVNISQPTCIVIDDSSNAPDTFADSDNFSPIGKLVNARVAAWLARPSDPVIEPTASNESLQTYMSCDDGSSVDGRTKQIIKLERPLIGAVITLEMKKTHTHREPSLVPFYLATSNDDFNQHKHHHQPIIFATNIDIQSIRYSSYPTVWSKCKVLQHNKLTVNLNPRCPGIFSVSVRDHHALTLFGMNPTDRGGIALVAALEHARKFRYGRKEPTLEYYRLTVTEKILQLFFQTCPVWPQDGGLVMLFDSKSSHSADGDEVRFEPFNYYLHSKRLPPESEASEISTMLMPGIAQKMRVWRSKLKGTPE</sequence>
<dbReference type="EMBL" id="AXCN02000736">
    <property type="status" value="NOT_ANNOTATED_CDS"/>
    <property type="molecule type" value="Genomic_DNA"/>
</dbReference>
<name>A0A182QRG1_9DIPT</name>
<evidence type="ECO:0000256" key="1">
    <source>
        <dbReference type="SAM" id="MobiDB-lite"/>
    </source>
</evidence>
<protein>
    <submittedName>
        <fullName evidence="2">Uncharacterized protein</fullName>
    </submittedName>
</protein>
<evidence type="ECO:0000313" key="3">
    <source>
        <dbReference type="Proteomes" id="UP000075886"/>
    </source>
</evidence>
<dbReference type="AlphaFoldDB" id="A0A182QRG1"/>
<accession>A0A182QRG1</accession>